<protein>
    <recommendedName>
        <fullName evidence="3">G domain-containing protein</fullName>
    </recommendedName>
</protein>
<dbReference type="SUPFAM" id="SSF52540">
    <property type="entry name" value="P-loop containing nucleoside triphosphate hydrolases"/>
    <property type="match status" value="1"/>
</dbReference>
<reference evidence="1 2" key="1">
    <citation type="submission" date="2018-08" db="EMBL/GenBank/DDBJ databases">
        <title>Henriciella mobilis sp. nov., isolated from seawater.</title>
        <authorList>
            <person name="Cheng H."/>
            <person name="Wu Y.-H."/>
            <person name="Xu X.-W."/>
            <person name="Guo L.-L."/>
        </authorList>
    </citation>
    <scope>NUCLEOTIDE SEQUENCE [LARGE SCALE GENOMIC DNA]</scope>
    <source>
        <strain evidence="1 2">CCUG66934</strain>
    </source>
</reference>
<dbReference type="CDD" id="cd00882">
    <property type="entry name" value="Ras_like_GTPase"/>
    <property type="match status" value="1"/>
</dbReference>
<dbReference type="EMBL" id="QWGB01000005">
    <property type="protein sequence ID" value="RIJ24418.1"/>
    <property type="molecule type" value="Genomic_DNA"/>
</dbReference>
<proteinExistence type="predicted"/>
<organism evidence="1 2">
    <name type="scientific">Henriciella barbarensis</name>
    <dbReference type="NCBI Taxonomy" id="86342"/>
    <lineage>
        <taxon>Bacteria</taxon>
        <taxon>Pseudomonadati</taxon>
        <taxon>Pseudomonadota</taxon>
        <taxon>Alphaproteobacteria</taxon>
        <taxon>Hyphomonadales</taxon>
        <taxon>Hyphomonadaceae</taxon>
        <taxon>Henriciella</taxon>
    </lineage>
</organism>
<accession>A0A399QZU0</accession>
<sequence length="253" mass="28159">MEEAKLAWDLIQFLRERGLLEKLFDMATQKQTSDVLVLGASGTGKSAFLKKIIGDEPFIHRHQRSPDVETESGKLGNCLFRLQTTPGQVDEVHSKNRIGAIREAAASKNLGIINVVSFGYHEGLADTKEVFDGAEVRASYLEGRRDLELKLANEWSNFLCGQGGAAKWIITVITKADIWWGTELQPAVMEYYSNGAYVKALGQGANLPHSVLTYSTLNQKFYGVLPLSGQYEDDLRSMDHKRLVATMIEYASK</sequence>
<dbReference type="Proteomes" id="UP000265431">
    <property type="component" value="Unassembled WGS sequence"/>
</dbReference>
<dbReference type="AlphaFoldDB" id="A0A399QZU0"/>
<gene>
    <name evidence="1" type="ORF">D1224_09330</name>
</gene>
<name>A0A399QZU0_9PROT</name>
<dbReference type="Gene3D" id="3.40.50.300">
    <property type="entry name" value="P-loop containing nucleotide triphosphate hydrolases"/>
    <property type="match status" value="1"/>
</dbReference>
<evidence type="ECO:0000313" key="1">
    <source>
        <dbReference type="EMBL" id="RIJ24418.1"/>
    </source>
</evidence>
<dbReference type="InterPro" id="IPR027417">
    <property type="entry name" value="P-loop_NTPase"/>
</dbReference>
<evidence type="ECO:0000313" key="2">
    <source>
        <dbReference type="Proteomes" id="UP000265431"/>
    </source>
</evidence>
<dbReference type="RefSeq" id="WP_119379607.1">
    <property type="nucleotide sequence ID" value="NZ_QWGB01000005.1"/>
</dbReference>
<evidence type="ECO:0008006" key="3">
    <source>
        <dbReference type="Google" id="ProtNLM"/>
    </source>
</evidence>
<keyword evidence="2" id="KW-1185">Reference proteome</keyword>
<comment type="caution">
    <text evidence="1">The sequence shown here is derived from an EMBL/GenBank/DDBJ whole genome shotgun (WGS) entry which is preliminary data.</text>
</comment>